<dbReference type="Proteomes" id="UP000717364">
    <property type="component" value="Unassembled WGS sequence"/>
</dbReference>
<dbReference type="EMBL" id="JADOES010000022">
    <property type="protein sequence ID" value="MBT9316183.1"/>
    <property type="molecule type" value="Genomic_DNA"/>
</dbReference>
<comment type="caution">
    <text evidence="1">The sequence shown here is derived from an EMBL/GenBank/DDBJ whole genome shotgun (WGS) entry which is preliminary data.</text>
</comment>
<dbReference type="InterPro" id="IPR049253">
    <property type="entry name" value="DUF6886"/>
</dbReference>
<gene>
    <name evidence="1" type="ORF">IXB50_12200</name>
</gene>
<proteinExistence type="predicted"/>
<sequence length="63" mass="7271">MEIDTNAKTEVMPIGLDTLTQLPKEHQKRHIEVRALDNLLPLKSVWQTSLHASGIRLRNAQKW</sequence>
<dbReference type="Pfam" id="PF21820">
    <property type="entry name" value="DUF6886"/>
    <property type="match status" value="1"/>
</dbReference>
<name>A0A947GJQ3_9CYAN</name>
<evidence type="ECO:0000313" key="1">
    <source>
        <dbReference type="EMBL" id="MBT9316183.1"/>
    </source>
</evidence>
<dbReference type="AlphaFoldDB" id="A0A947GJQ3"/>
<organism evidence="1 2">
    <name type="scientific">Leptothoe spongobia TAU-MAC 1115</name>
    <dbReference type="NCBI Taxonomy" id="1967444"/>
    <lineage>
        <taxon>Bacteria</taxon>
        <taxon>Bacillati</taxon>
        <taxon>Cyanobacteriota</taxon>
        <taxon>Cyanophyceae</taxon>
        <taxon>Nodosilineales</taxon>
        <taxon>Cymatolegaceae</taxon>
        <taxon>Leptothoe</taxon>
        <taxon>Leptothoe spongobia</taxon>
    </lineage>
</organism>
<reference evidence="1" key="2">
    <citation type="journal article" date="2021" name="Mar. Drugs">
        <title>Genome Reduction and Secondary Metabolism of the Marine Sponge-Associated Cyanobacterium Leptothoe.</title>
        <authorList>
            <person name="Konstantinou D."/>
            <person name="Popin R.V."/>
            <person name="Fewer D.P."/>
            <person name="Sivonen K."/>
            <person name="Gkelis S."/>
        </authorList>
    </citation>
    <scope>NUCLEOTIDE SEQUENCE</scope>
    <source>
        <strain evidence="1">TAU-MAC 1115</strain>
    </source>
</reference>
<evidence type="ECO:0000313" key="2">
    <source>
        <dbReference type="Proteomes" id="UP000717364"/>
    </source>
</evidence>
<accession>A0A947GJQ3</accession>
<dbReference type="RefSeq" id="WP_215609251.1">
    <property type="nucleotide sequence ID" value="NZ_JADOES010000022.1"/>
</dbReference>
<keyword evidence="2" id="KW-1185">Reference proteome</keyword>
<protein>
    <submittedName>
        <fullName evidence="1">Uncharacterized protein</fullName>
    </submittedName>
</protein>
<reference evidence="1" key="1">
    <citation type="submission" date="2020-11" db="EMBL/GenBank/DDBJ databases">
        <authorList>
            <person name="Konstantinou D."/>
            <person name="Gkelis S."/>
            <person name="Popin R."/>
            <person name="Fewer D."/>
            <person name="Sivonen K."/>
        </authorList>
    </citation>
    <scope>NUCLEOTIDE SEQUENCE</scope>
    <source>
        <strain evidence="1">TAU-MAC 1115</strain>
    </source>
</reference>